<dbReference type="InterPro" id="IPR045095">
    <property type="entry name" value="ACDP"/>
</dbReference>
<reference evidence="10" key="1">
    <citation type="submission" date="2021-01" db="EMBL/GenBank/DDBJ databases">
        <authorList>
            <person name="Corre E."/>
            <person name="Pelletier E."/>
            <person name="Niang G."/>
            <person name="Scheremetjew M."/>
            <person name="Finn R."/>
            <person name="Kale V."/>
            <person name="Holt S."/>
            <person name="Cochrane G."/>
            <person name="Meng A."/>
            <person name="Brown T."/>
            <person name="Cohen L."/>
        </authorList>
    </citation>
    <scope>NUCLEOTIDE SEQUENCE</scope>
    <source>
        <strain evidence="10">CCMP645</strain>
    </source>
</reference>
<keyword evidence="5 6" id="KW-0472">Membrane</keyword>
<feature type="compositionally biased region" description="Gly residues" evidence="7">
    <location>
        <begin position="436"/>
        <end position="449"/>
    </location>
</feature>
<comment type="subcellular location">
    <subcellularLocation>
        <location evidence="1">Membrane</location>
        <topology evidence="1">Multi-pass membrane protein</topology>
    </subcellularLocation>
</comment>
<keyword evidence="4 6" id="KW-1133">Transmembrane helix</keyword>
<dbReference type="GO" id="GO:0030026">
    <property type="term" value="P:intracellular manganese ion homeostasis"/>
    <property type="evidence" value="ECO:0007669"/>
    <property type="project" value="TreeGrafter"/>
</dbReference>
<protein>
    <recommendedName>
        <fullName evidence="9">CNNM transmembrane domain-containing protein</fullName>
    </recommendedName>
</protein>
<dbReference type="FunFam" id="3.10.580.10:FF:000006">
    <property type="entry name" value="DUF21 and CBS domain protein"/>
    <property type="match status" value="1"/>
</dbReference>
<feature type="transmembrane region" description="Helical" evidence="8">
    <location>
        <begin position="167"/>
        <end position="193"/>
    </location>
</feature>
<feature type="region of interest" description="Disordered" evidence="7">
    <location>
        <begin position="423"/>
        <end position="544"/>
    </location>
</feature>
<evidence type="ECO:0000256" key="1">
    <source>
        <dbReference type="ARBA" id="ARBA00004141"/>
    </source>
</evidence>
<gene>
    <name evidence="10" type="ORF">PCAR00345_LOCUS31853</name>
</gene>
<feature type="compositionally biased region" description="Low complexity" evidence="7">
    <location>
        <begin position="494"/>
        <end position="516"/>
    </location>
</feature>
<accession>A0A7S4F8D3</accession>
<evidence type="ECO:0000256" key="5">
    <source>
        <dbReference type="ARBA" id="ARBA00023136"/>
    </source>
</evidence>
<keyword evidence="3" id="KW-0677">Repeat</keyword>
<feature type="compositionally biased region" description="Basic residues" evidence="7">
    <location>
        <begin position="468"/>
        <end position="487"/>
    </location>
</feature>
<dbReference type="GO" id="GO:0016020">
    <property type="term" value="C:membrane"/>
    <property type="evidence" value="ECO:0007669"/>
    <property type="project" value="UniProtKB-SubCell"/>
</dbReference>
<feature type="transmembrane region" description="Helical" evidence="8">
    <location>
        <begin position="136"/>
        <end position="155"/>
    </location>
</feature>
<feature type="compositionally biased region" description="Basic and acidic residues" evidence="7">
    <location>
        <begin position="524"/>
        <end position="544"/>
    </location>
</feature>
<dbReference type="GO" id="GO:0005737">
    <property type="term" value="C:cytoplasm"/>
    <property type="evidence" value="ECO:0007669"/>
    <property type="project" value="TreeGrafter"/>
</dbReference>
<dbReference type="EMBL" id="HBIZ01049784">
    <property type="protein sequence ID" value="CAE0779214.1"/>
    <property type="molecule type" value="Transcribed_RNA"/>
</dbReference>
<feature type="transmembrane region" description="Helical" evidence="8">
    <location>
        <begin position="50"/>
        <end position="76"/>
    </location>
</feature>
<evidence type="ECO:0000259" key="9">
    <source>
        <dbReference type="PROSITE" id="PS51846"/>
    </source>
</evidence>
<evidence type="ECO:0000256" key="2">
    <source>
        <dbReference type="ARBA" id="ARBA00022692"/>
    </source>
</evidence>
<evidence type="ECO:0000256" key="3">
    <source>
        <dbReference type="ARBA" id="ARBA00022737"/>
    </source>
</evidence>
<evidence type="ECO:0000256" key="7">
    <source>
        <dbReference type="SAM" id="MobiDB-lite"/>
    </source>
</evidence>
<evidence type="ECO:0000256" key="4">
    <source>
        <dbReference type="ARBA" id="ARBA00022989"/>
    </source>
</evidence>
<dbReference type="GO" id="GO:0010960">
    <property type="term" value="P:magnesium ion homeostasis"/>
    <property type="evidence" value="ECO:0007669"/>
    <property type="project" value="InterPro"/>
</dbReference>
<dbReference type="AlphaFoldDB" id="A0A7S4F8D3"/>
<sequence>MPLTTEACIEVMKQGGISVGDAVATHVCGHMVSLAAEEESFASFSSIGDWINLGCSLFCMFLAAMAAGLTMGTVSLDETDLRVKLRSDEDRDKEAAARVLPLVQHQPRHHLLVTLLLLNSVANEALPLFLDKLVPPWAAIIISVTAVLFLGEIIPSAIFTGPSKLKIAAALSGVVWVALVVMSPIALPLAWVLDKLIPDHLSLTTRSEVRALVDVQREIAVAKGLDAEDAFLEDEADLVRGALSLSSKYVADVMVPINDVFSLSEDAVMDEATIRTIMTRGYSRVPVHHNGDPSSISRFILLKEHLLLNPADLTPIMSLEQHMPIWVSPNYSLFDLLNQFQVGHAHMAFVSKAPELTKKAQESLGKPPSGVRKCIGIITLEDIIEEILTEEIYDESDLVAARMKISEIVGRIVRPKLDARSRSTLGGDASINNDGGENGDGGGCSGGGAARPSASSDRGAGGDATGSFKRRKPDFVKRRDRWTRQRAKSASQFGSAAREAVEAAAAAASSYSGSARDLLTAPLLERETSAKRDNSSMKRQDSGV</sequence>
<dbReference type="PANTHER" id="PTHR12064">
    <property type="entry name" value="METAL TRANSPORTER CNNM"/>
    <property type="match status" value="1"/>
</dbReference>
<dbReference type="SUPFAM" id="SSF54631">
    <property type="entry name" value="CBS-domain pair"/>
    <property type="match status" value="1"/>
</dbReference>
<evidence type="ECO:0000256" key="8">
    <source>
        <dbReference type="SAM" id="Phobius"/>
    </source>
</evidence>
<evidence type="ECO:0000256" key="6">
    <source>
        <dbReference type="PROSITE-ProRule" id="PRU01193"/>
    </source>
</evidence>
<dbReference type="Gene3D" id="3.10.580.10">
    <property type="entry name" value="CBS-domain"/>
    <property type="match status" value="1"/>
</dbReference>
<dbReference type="InterPro" id="IPR046342">
    <property type="entry name" value="CBS_dom_sf"/>
</dbReference>
<dbReference type="Pfam" id="PF01595">
    <property type="entry name" value="CNNM"/>
    <property type="match status" value="1"/>
</dbReference>
<dbReference type="PROSITE" id="PS51846">
    <property type="entry name" value="CNNM"/>
    <property type="match status" value="1"/>
</dbReference>
<name>A0A7S4F8D3_CHRCT</name>
<dbReference type="InterPro" id="IPR002550">
    <property type="entry name" value="CNNM"/>
</dbReference>
<organism evidence="10">
    <name type="scientific">Chrysotila carterae</name>
    <name type="common">Marine alga</name>
    <name type="synonym">Syracosphaera carterae</name>
    <dbReference type="NCBI Taxonomy" id="13221"/>
    <lineage>
        <taxon>Eukaryota</taxon>
        <taxon>Haptista</taxon>
        <taxon>Haptophyta</taxon>
        <taxon>Prymnesiophyceae</taxon>
        <taxon>Isochrysidales</taxon>
        <taxon>Isochrysidaceae</taxon>
        <taxon>Chrysotila</taxon>
    </lineage>
</organism>
<feature type="domain" description="CNNM transmembrane" evidence="9">
    <location>
        <begin position="45"/>
        <end position="229"/>
    </location>
</feature>
<evidence type="ECO:0000313" key="10">
    <source>
        <dbReference type="EMBL" id="CAE0779214.1"/>
    </source>
</evidence>
<proteinExistence type="predicted"/>
<keyword evidence="2 6" id="KW-0812">Transmembrane</keyword>
<dbReference type="PANTHER" id="PTHR12064:SF97">
    <property type="entry name" value="METAL TRANSPORTER CNNM-5"/>
    <property type="match status" value="1"/>
</dbReference>